<dbReference type="OrthoDB" id="2015831at2759"/>
<dbReference type="InterPro" id="IPR032675">
    <property type="entry name" value="LRR_dom_sf"/>
</dbReference>
<keyword evidence="3" id="KW-1185">Reference proteome</keyword>
<proteinExistence type="predicted"/>
<dbReference type="Pfam" id="PF13855">
    <property type="entry name" value="LRR_8"/>
    <property type="match status" value="1"/>
</dbReference>
<dbReference type="SUPFAM" id="SSF52058">
    <property type="entry name" value="L domain-like"/>
    <property type="match status" value="1"/>
</dbReference>
<accession>A0A8S4NN06</accession>
<evidence type="ECO:0000313" key="2">
    <source>
        <dbReference type="EMBL" id="CAH1783260.1"/>
    </source>
</evidence>
<dbReference type="AlphaFoldDB" id="A0A8S4NN06"/>
<dbReference type="Proteomes" id="UP000749559">
    <property type="component" value="Unassembled WGS sequence"/>
</dbReference>
<reference evidence="2" key="1">
    <citation type="submission" date="2022-03" db="EMBL/GenBank/DDBJ databases">
        <authorList>
            <person name="Martin C."/>
        </authorList>
    </citation>
    <scope>NUCLEOTIDE SEQUENCE</scope>
</reference>
<protein>
    <submittedName>
        <fullName evidence="2">Uncharacterized protein</fullName>
    </submittedName>
</protein>
<sequence length="211" mass="24373">MFSKFLTCTCHARSQMDHWPLENILEFLPHNITRIILHNFNFGVLQNNSFKHFSRLHDVSIWMSNLTAIEEDAFQHFDNMENVSIALYGNDIKHIEPGAFRYGNSIWMLNLNYNFNMGLENAKRILNDLNGKKMDTLKMEGCGLVIDKIDGAFFKSLKTSQLETLNLVGNTIETLAPGAFEPIKLLKKLWISNFMYVSTSTFDTLQHLTEF</sequence>
<dbReference type="GO" id="GO:0031012">
    <property type="term" value="C:extracellular matrix"/>
    <property type="evidence" value="ECO:0007669"/>
    <property type="project" value="TreeGrafter"/>
</dbReference>
<organism evidence="2 3">
    <name type="scientific">Owenia fusiformis</name>
    <name type="common">Polychaete worm</name>
    <dbReference type="NCBI Taxonomy" id="6347"/>
    <lineage>
        <taxon>Eukaryota</taxon>
        <taxon>Metazoa</taxon>
        <taxon>Spiralia</taxon>
        <taxon>Lophotrochozoa</taxon>
        <taxon>Annelida</taxon>
        <taxon>Polychaeta</taxon>
        <taxon>Sedentaria</taxon>
        <taxon>Canalipalpata</taxon>
        <taxon>Sabellida</taxon>
        <taxon>Oweniida</taxon>
        <taxon>Oweniidae</taxon>
        <taxon>Owenia</taxon>
    </lineage>
</organism>
<feature type="non-terminal residue" evidence="2">
    <location>
        <position position="211"/>
    </location>
</feature>
<keyword evidence="1" id="KW-0732">Signal</keyword>
<evidence type="ECO:0000256" key="1">
    <source>
        <dbReference type="ARBA" id="ARBA00022729"/>
    </source>
</evidence>
<dbReference type="PANTHER" id="PTHR24373:SF370">
    <property type="entry name" value="FISH-LIPS, ISOFORM E"/>
    <property type="match status" value="1"/>
</dbReference>
<evidence type="ECO:0000313" key="3">
    <source>
        <dbReference type="Proteomes" id="UP000749559"/>
    </source>
</evidence>
<dbReference type="PROSITE" id="PS51450">
    <property type="entry name" value="LRR"/>
    <property type="match status" value="1"/>
</dbReference>
<comment type="caution">
    <text evidence="2">The sequence shown here is derived from an EMBL/GenBank/DDBJ whole genome shotgun (WGS) entry which is preliminary data.</text>
</comment>
<dbReference type="PANTHER" id="PTHR24373">
    <property type="entry name" value="SLIT RELATED LEUCINE-RICH REPEAT NEURONAL PROTEIN"/>
    <property type="match status" value="1"/>
</dbReference>
<name>A0A8S4NN06_OWEFU</name>
<dbReference type="Gene3D" id="3.80.10.10">
    <property type="entry name" value="Ribonuclease Inhibitor"/>
    <property type="match status" value="2"/>
</dbReference>
<dbReference type="EMBL" id="CAIIXF020000005">
    <property type="protein sequence ID" value="CAH1783260.1"/>
    <property type="molecule type" value="Genomic_DNA"/>
</dbReference>
<dbReference type="InterPro" id="IPR001611">
    <property type="entry name" value="Leu-rich_rpt"/>
</dbReference>
<gene>
    <name evidence="2" type="ORF">OFUS_LOCUS9617</name>
</gene>
<dbReference type="InterPro" id="IPR050328">
    <property type="entry name" value="Dev_Immune_Receptor"/>
</dbReference>
<dbReference type="GO" id="GO:0005615">
    <property type="term" value="C:extracellular space"/>
    <property type="evidence" value="ECO:0007669"/>
    <property type="project" value="TreeGrafter"/>
</dbReference>